<proteinExistence type="predicted"/>
<name>A0A0N4Y6W2_NIPBR</name>
<reference evidence="6" key="1">
    <citation type="submission" date="2017-02" db="UniProtKB">
        <authorList>
            <consortium name="WormBaseParasite"/>
        </authorList>
    </citation>
    <scope>IDENTIFICATION</scope>
</reference>
<dbReference type="OrthoDB" id="5843663at2759"/>
<feature type="domain" description="Ground-like" evidence="3">
    <location>
        <begin position="67"/>
        <end position="137"/>
    </location>
</feature>
<gene>
    <name evidence="4" type="ORF">NBR_LOCUS11855</name>
</gene>
<evidence type="ECO:0000259" key="3">
    <source>
        <dbReference type="Pfam" id="PF04155"/>
    </source>
</evidence>
<evidence type="ECO:0000256" key="1">
    <source>
        <dbReference type="SAM" id="MobiDB-lite"/>
    </source>
</evidence>
<dbReference type="InterPro" id="IPR007284">
    <property type="entry name" value="Ground-like_dom"/>
</dbReference>
<reference evidence="4 5" key="2">
    <citation type="submission" date="2018-11" db="EMBL/GenBank/DDBJ databases">
        <authorList>
            <consortium name="Pathogen Informatics"/>
        </authorList>
    </citation>
    <scope>NUCLEOTIDE SEQUENCE [LARGE SCALE GENOMIC DNA]</scope>
</reference>
<dbReference type="Proteomes" id="UP000271162">
    <property type="component" value="Unassembled WGS sequence"/>
</dbReference>
<feature type="region of interest" description="Disordered" evidence="1">
    <location>
        <begin position="51"/>
        <end position="70"/>
    </location>
</feature>
<keyword evidence="2" id="KW-0732">Signal</keyword>
<protein>
    <submittedName>
        <fullName evidence="6">Ground-like domain-containing protein</fullName>
    </submittedName>
</protein>
<keyword evidence="5" id="KW-1185">Reference proteome</keyword>
<evidence type="ECO:0000313" key="5">
    <source>
        <dbReference type="Proteomes" id="UP000271162"/>
    </source>
</evidence>
<sequence length="140" mass="15294">MWLLIFISLFLQVAVDAVGFGVIGGSSVPCGLQVPTLQFLAPLAPNPCIRRKRQADPSKQPSTGTDDKKCNSEQLRQIILSGIKKNLSQAKSAILLELQNKLGGNWVVMCAPEPVSFVTHSQQYCLDGLDGTWCYAFKID</sequence>
<evidence type="ECO:0000313" key="4">
    <source>
        <dbReference type="EMBL" id="VDL75444.1"/>
    </source>
</evidence>
<dbReference type="WBParaSite" id="NBR_0001185401-mRNA-1">
    <property type="protein sequence ID" value="NBR_0001185401-mRNA-1"/>
    <property type="gene ID" value="NBR_0001185401"/>
</dbReference>
<evidence type="ECO:0000313" key="6">
    <source>
        <dbReference type="WBParaSite" id="NBR_0001185401-mRNA-1"/>
    </source>
</evidence>
<accession>A0A0N4Y6W2</accession>
<dbReference type="STRING" id="27835.A0A0N4Y6W2"/>
<dbReference type="OMA" id="QQYCLDG"/>
<dbReference type="EMBL" id="UYSL01020615">
    <property type="protein sequence ID" value="VDL75444.1"/>
    <property type="molecule type" value="Genomic_DNA"/>
</dbReference>
<feature type="chain" id="PRO_5043125321" evidence="2">
    <location>
        <begin position="18"/>
        <end position="140"/>
    </location>
</feature>
<dbReference type="AlphaFoldDB" id="A0A0N4Y6W2"/>
<evidence type="ECO:0000256" key="2">
    <source>
        <dbReference type="SAM" id="SignalP"/>
    </source>
</evidence>
<organism evidence="6">
    <name type="scientific">Nippostrongylus brasiliensis</name>
    <name type="common">Rat hookworm</name>
    <dbReference type="NCBI Taxonomy" id="27835"/>
    <lineage>
        <taxon>Eukaryota</taxon>
        <taxon>Metazoa</taxon>
        <taxon>Ecdysozoa</taxon>
        <taxon>Nematoda</taxon>
        <taxon>Chromadorea</taxon>
        <taxon>Rhabditida</taxon>
        <taxon>Rhabditina</taxon>
        <taxon>Rhabditomorpha</taxon>
        <taxon>Strongyloidea</taxon>
        <taxon>Heligmosomidae</taxon>
        <taxon>Nippostrongylus</taxon>
    </lineage>
</organism>
<dbReference type="Pfam" id="PF04155">
    <property type="entry name" value="Ground-like"/>
    <property type="match status" value="1"/>
</dbReference>
<feature type="signal peptide" evidence="2">
    <location>
        <begin position="1"/>
        <end position="17"/>
    </location>
</feature>